<reference evidence="7 8" key="1">
    <citation type="submission" date="2016-11" db="EMBL/GenBank/DDBJ databases">
        <authorList>
            <person name="Jaros S."/>
            <person name="Januszkiewicz K."/>
            <person name="Wedrychowicz H."/>
        </authorList>
    </citation>
    <scope>NUCLEOTIDE SEQUENCE [LARGE SCALE GENOMIC DNA]</scope>
    <source>
        <strain evidence="7 8">KHT3</strain>
    </source>
</reference>
<dbReference type="InterPro" id="IPR007016">
    <property type="entry name" value="O-antigen_ligase-rel_domated"/>
</dbReference>
<feature type="transmembrane region" description="Helical" evidence="5">
    <location>
        <begin position="249"/>
        <end position="271"/>
    </location>
</feature>
<dbReference type="Proteomes" id="UP000184130">
    <property type="component" value="Unassembled WGS sequence"/>
</dbReference>
<feature type="transmembrane region" description="Helical" evidence="5">
    <location>
        <begin position="17"/>
        <end position="50"/>
    </location>
</feature>
<proteinExistence type="predicted"/>
<keyword evidence="3 5" id="KW-1133">Transmembrane helix</keyword>
<dbReference type="Pfam" id="PF04932">
    <property type="entry name" value="Wzy_C"/>
    <property type="match status" value="1"/>
</dbReference>
<dbReference type="RefSeq" id="WP_073203859.1">
    <property type="nucleotide sequence ID" value="NZ_FRBD01000001.1"/>
</dbReference>
<organism evidence="7 8">
    <name type="scientific">Xylanibacter ruminicola</name>
    <name type="common">Prevotella ruminicola</name>
    <dbReference type="NCBI Taxonomy" id="839"/>
    <lineage>
        <taxon>Bacteria</taxon>
        <taxon>Pseudomonadati</taxon>
        <taxon>Bacteroidota</taxon>
        <taxon>Bacteroidia</taxon>
        <taxon>Bacteroidales</taxon>
        <taxon>Prevotellaceae</taxon>
        <taxon>Xylanibacter</taxon>
    </lineage>
</organism>
<keyword evidence="7" id="KW-0436">Ligase</keyword>
<evidence type="ECO:0000313" key="7">
    <source>
        <dbReference type="EMBL" id="SHK29761.1"/>
    </source>
</evidence>
<feature type="transmembrane region" description="Helical" evidence="5">
    <location>
        <begin position="210"/>
        <end position="237"/>
    </location>
</feature>
<comment type="subcellular location">
    <subcellularLocation>
        <location evidence="1">Membrane</location>
        <topology evidence="1">Multi-pass membrane protein</topology>
    </subcellularLocation>
</comment>
<keyword evidence="2 5" id="KW-0812">Transmembrane</keyword>
<evidence type="ECO:0000256" key="5">
    <source>
        <dbReference type="SAM" id="Phobius"/>
    </source>
</evidence>
<evidence type="ECO:0000313" key="8">
    <source>
        <dbReference type="Proteomes" id="UP000184130"/>
    </source>
</evidence>
<dbReference type="EMBL" id="FRBD01000001">
    <property type="protein sequence ID" value="SHK29761.1"/>
    <property type="molecule type" value="Genomic_DNA"/>
</dbReference>
<gene>
    <name evidence="7" type="ORF">SAMN05216463_101176</name>
</gene>
<feature type="transmembrane region" description="Helical" evidence="5">
    <location>
        <begin position="93"/>
        <end position="115"/>
    </location>
</feature>
<sequence>MNEIESTGISIKLWDYFVITLFLITSGATFWVGFLTAGVTFSFFFLVALVNTFLVKTEYSNTLNLSVAFIGLVIFLCYLNYVVYQPSYIDNSMVGYIVCMIGAYLVISNYDFLYFRRILTNIVYALTIVGIPVFLLFELGVLPTYEIAVQSGKDYVMFLVYTLGWPYSFDRFSGIWHEPGACQIILNTVLWLYFDKFVKWNWEEGELRKVLVILIASLLTMSTGGYMVLMLLIMAVVMHMRIEGRYKTLIYVAMLTFAVAALILMFTSPVVQNKLFNDDEDNVSKLERLSDILALWQMTLERPLLGYGIGSDEFWKMSDLYGNTACSTGILTYSASLGFPWLLVFIVFLWLGIRRMNYGKASIFLLIAILMMQFNEKFIEYPITNIFIFKFASYFCDEYDTYEEYDPELSID</sequence>
<dbReference type="OrthoDB" id="834927at2"/>
<protein>
    <submittedName>
        <fullName evidence="7">O-Antigen ligase</fullName>
    </submittedName>
</protein>
<dbReference type="GO" id="GO:0016874">
    <property type="term" value="F:ligase activity"/>
    <property type="evidence" value="ECO:0007669"/>
    <property type="project" value="UniProtKB-KW"/>
</dbReference>
<dbReference type="AlphaFoldDB" id="A0A1M6RBD4"/>
<accession>A0A1M6RBD4</accession>
<keyword evidence="4 5" id="KW-0472">Membrane</keyword>
<evidence type="ECO:0000256" key="4">
    <source>
        <dbReference type="ARBA" id="ARBA00023136"/>
    </source>
</evidence>
<feature type="transmembrane region" description="Helical" evidence="5">
    <location>
        <begin position="62"/>
        <end position="81"/>
    </location>
</feature>
<evidence type="ECO:0000256" key="1">
    <source>
        <dbReference type="ARBA" id="ARBA00004141"/>
    </source>
</evidence>
<evidence type="ECO:0000256" key="2">
    <source>
        <dbReference type="ARBA" id="ARBA00022692"/>
    </source>
</evidence>
<name>A0A1M6RBD4_XYLRU</name>
<dbReference type="GO" id="GO:0016020">
    <property type="term" value="C:membrane"/>
    <property type="evidence" value="ECO:0007669"/>
    <property type="project" value="UniProtKB-SubCell"/>
</dbReference>
<feature type="domain" description="O-antigen ligase-related" evidence="6">
    <location>
        <begin position="211"/>
        <end position="346"/>
    </location>
</feature>
<evidence type="ECO:0000259" key="6">
    <source>
        <dbReference type="Pfam" id="PF04932"/>
    </source>
</evidence>
<feature type="transmembrane region" description="Helical" evidence="5">
    <location>
        <begin position="330"/>
        <end position="351"/>
    </location>
</feature>
<evidence type="ECO:0000256" key="3">
    <source>
        <dbReference type="ARBA" id="ARBA00022989"/>
    </source>
</evidence>
<feature type="transmembrane region" description="Helical" evidence="5">
    <location>
        <begin position="122"/>
        <end position="142"/>
    </location>
</feature>